<dbReference type="Gene3D" id="3.30.70.920">
    <property type="match status" value="1"/>
</dbReference>
<evidence type="ECO:0000256" key="1">
    <source>
        <dbReference type="ARBA" id="ARBA00004496"/>
    </source>
</evidence>
<dbReference type="OrthoDB" id="1120071at2"/>
<dbReference type="GO" id="GO:0005737">
    <property type="term" value="C:cytoplasm"/>
    <property type="evidence" value="ECO:0007669"/>
    <property type="project" value="UniProtKB-SubCell"/>
</dbReference>
<comment type="subunit">
    <text evidence="4">Interacts with the cytoplasmic NapA precursor.</text>
</comment>
<dbReference type="HAMAP" id="MF_02200">
    <property type="entry name" value="NapD"/>
    <property type="match status" value="1"/>
</dbReference>
<organism evidence="5 6">
    <name type="scientific">Sulfuricurvum kujiense (strain ATCC BAA-921 / DSM 16994 / JCM 11577 / YK-1)</name>
    <dbReference type="NCBI Taxonomy" id="709032"/>
    <lineage>
        <taxon>Bacteria</taxon>
        <taxon>Pseudomonadati</taxon>
        <taxon>Campylobacterota</taxon>
        <taxon>Epsilonproteobacteria</taxon>
        <taxon>Campylobacterales</taxon>
        <taxon>Sulfurimonadaceae</taxon>
        <taxon>Sulfuricurvum</taxon>
    </lineage>
</organism>
<keyword evidence="5" id="KW-0614">Plasmid</keyword>
<gene>
    <name evidence="4" type="primary">napD</name>
    <name evidence="5" type="ordered locus">Sulku_2616</name>
</gene>
<keyword evidence="3 4" id="KW-0143">Chaperone</keyword>
<protein>
    <recommendedName>
        <fullName evidence="4">Chaperone NapD</fullName>
    </recommendedName>
    <alternativeName>
        <fullName evidence="4">NapA signal peptide-binding chaperone NapD</fullName>
    </alternativeName>
</protein>
<name>E4U3K5_SULKY</name>
<dbReference type="InterPro" id="IPR005623">
    <property type="entry name" value="Chaperone_NapD_NO3_reduct"/>
</dbReference>
<dbReference type="HOGENOM" id="CLU_155794_0_0_7"/>
<dbReference type="eggNOG" id="COG3062">
    <property type="taxonomic scope" value="Bacteria"/>
</dbReference>
<evidence type="ECO:0000313" key="6">
    <source>
        <dbReference type="Proteomes" id="UP000008721"/>
    </source>
</evidence>
<accession>E4U3K5</accession>
<dbReference type="PANTHER" id="PTHR38603">
    <property type="entry name" value="CHAPERONE NAPD"/>
    <property type="match status" value="1"/>
</dbReference>
<evidence type="ECO:0000256" key="4">
    <source>
        <dbReference type="HAMAP-Rule" id="MF_02200"/>
    </source>
</evidence>
<keyword evidence="6" id="KW-1185">Reference proteome</keyword>
<evidence type="ECO:0000313" key="5">
    <source>
        <dbReference type="EMBL" id="ADR35271.1"/>
    </source>
</evidence>
<comment type="subcellular location">
    <subcellularLocation>
        <location evidence="1 4">Cytoplasm</location>
    </subcellularLocation>
</comment>
<dbReference type="AlphaFoldDB" id="E4U3K5"/>
<dbReference type="RefSeq" id="WP_013449883.1">
    <property type="nucleotide sequence ID" value="NC_014754.1"/>
</dbReference>
<dbReference type="GO" id="GO:0051224">
    <property type="term" value="P:negative regulation of protein transport"/>
    <property type="evidence" value="ECO:0007669"/>
    <property type="project" value="UniProtKB-UniRule"/>
</dbReference>
<dbReference type="PANTHER" id="PTHR38603:SF1">
    <property type="entry name" value="CHAPERONE NAPD"/>
    <property type="match status" value="1"/>
</dbReference>
<dbReference type="Proteomes" id="UP000008721">
    <property type="component" value="Plasmid pSULKU01"/>
</dbReference>
<reference evidence="5 6" key="1">
    <citation type="journal article" date="2012" name="Stand. Genomic Sci.">
        <title>Complete genome sequence of the sulfur compounds oxidizing chemolithoautotroph Sulfuricurvum kujiense type strain (YK-1(T)).</title>
        <authorList>
            <person name="Han C."/>
            <person name="Kotsyurbenko O."/>
            <person name="Chertkov O."/>
            <person name="Held B."/>
            <person name="Lapidus A."/>
            <person name="Nolan M."/>
            <person name="Lucas S."/>
            <person name="Hammon N."/>
            <person name="Deshpande S."/>
            <person name="Cheng J.F."/>
            <person name="Tapia R."/>
            <person name="Goodwin L.A."/>
            <person name="Pitluck S."/>
            <person name="Liolios K."/>
            <person name="Pagani I."/>
            <person name="Ivanova N."/>
            <person name="Mavromatis K."/>
            <person name="Mikhailova N."/>
            <person name="Pati A."/>
            <person name="Chen A."/>
            <person name="Palaniappan K."/>
            <person name="Land M."/>
            <person name="Hauser L."/>
            <person name="Chang Y.J."/>
            <person name="Jeffries C.D."/>
            <person name="Brambilla E.M."/>
            <person name="Rohde M."/>
            <person name="Spring S."/>
            <person name="Sikorski J."/>
            <person name="Goker M."/>
            <person name="Woyke T."/>
            <person name="Bristow J."/>
            <person name="Eisen J.A."/>
            <person name="Markowitz V."/>
            <person name="Hugenholtz P."/>
            <person name="Kyrpides N.C."/>
            <person name="Klenk H.P."/>
            <person name="Detter J.C."/>
        </authorList>
    </citation>
    <scope>NUCLEOTIDE SEQUENCE [LARGE SCALE GENOMIC DNA]</scope>
    <source>
        <strain evidence="6">ATCC BAA-921 / DSM 16994 / JCM 11577 / YK-1</strain>
    </source>
</reference>
<keyword evidence="2 4" id="KW-0963">Cytoplasm</keyword>
<evidence type="ECO:0000256" key="3">
    <source>
        <dbReference type="ARBA" id="ARBA00023186"/>
    </source>
</evidence>
<dbReference type="EMBL" id="CP002356">
    <property type="protein sequence ID" value="ADR35271.1"/>
    <property type="molecule type" value="Genomic_DNA"/>
</dbReference>
<dbReference type="KEGG" id="sku:Sulku_2616"/>
<geneLocation type="plasmid" evidence="5 6">
    <name>pSULKU01</name>
</geneLocation>
<evidence type="ECO:0000256" key="2">
    <source>
        <dbReference type="ARBA" id="ARBA00022490"/>
    </source>
</evidence>
<comment type="similarity">
    <text evidence="4">Belongs to the NapD family.</text>
</comment>
<proteinExistence type="inferred from homology"/>
<dbReference type="GO" id="GO:0005048">
    <property type="term" value="F:signal sequence binding"/>
    <property type="evidence" value="ECO:0007669"/>
    <property type="project" value="UniProtKB-UniRule"/>
</dbReference>
<comment type="function">
    <text evidence="4">Chaperone for NapA, the catalytic subunit of the periplasmic nitrate reductase. It binds directly and specifically to the twin-arginine signal peptide of NapA, preventing premature interaction with the Tat translocase and premature export.</text>
</comment>
<sequence length="115" mass="13126">MNISSVVVKCAPEYIAFVLEQLQASNQCEVYAHDELGRIIIILEGETTEEESEKLRIIQEIPHILSAEMAMAYSESEFSDEEGKLERVDEQLMERLNADDVDAKDIVYHGHLKDK</sequence>
<dbReference type="Pfam" id="PF03927">
    <property type="entry name" value="NapD"/>
    <property type="match status" value="1"/>
</dbReference>